<accession>A0AAD7WVC0</accession>
<evidence type="ECO:0000256" key="1">
    <source>
        <dbReference type="SAM" id="MobiDB-lite"/>
    </source>
</evidence>
<organism evidence="2 3">
    <name type="scientific">Aldrovandia affinis</name>
    <dbReference type="NCBI Taxonomy" id="143900"/>
    <lineage>
        <taxon>Eukaryota</taxon>
        <taxon>Metazoa</taxon>
        <taxon>Chordata</taxon>
        <taxon>Craniata</taxon>
        <taxon>Vertebrata</taxon>
        <taxon>Euteleostomi</taxon>
        <taxon>Actinopterygii</taxon>
        <taxon>Neopterygii</taxon>
        <taxon>Teleostei</taxon>
        <taxon>Notacanthiformes</taxon>
        <taxon>Halosauridae</taxon>
        <taxon>Aldrovandia</taxon>
    </lineage>
</organism>
<reference evidence="2" key="1">
    <citation type="journal article" date="2023" name="Science">
        <title>Genome structures resolve the early diversification of teleost fishes.</title>
        <authorList>
            <person name="Parey E."/>
            <person name="Louis A."/>
            <person name="Montfort J."/>
            <person name="Bouchez O."/>
            <person name="Roques C."/>
            <person name="Iampietro C."/>
            <person name="Lluch J."/>
            <person name="Castinel A."/>
            <person name="Donnadieu C."/>
            <person name="Desvignes T."/>
            <person name="Floi Bucao C."/>
            <person name="Jouanno E."/>
            <person name="Wen M."/>
            <person name="Mejri S."/>
            <person name="Dirks R."/>
            <person name="Jansen H."/>
            <person name="Henkel C."/>
            <person name="Chen W.J."/>
            <person name="Zahm M."/>
            <person name="Cabau C."/>
            <person name="Klopp C."/>
            <person name="Thompson A.W."/>
            <person name="Robinson-Rechavi M."/>
            <person name="Braasch I."/>
            <person name="Lecointre G."/>
            <person name="Bobe J."/>
            <person name="Postlethwait J.H."/>
            <person name="Berthelot C."/>
            <person name="Roest Crollius H."/>
            <person name="Guiguen Y."/>
        </authorList>
    </citation>
    <scope>NUCLEOTIDE SEQUENCE</scope>
    <source>
        <strain evidence="2">NC1722</strain>
    </source>
</reference>
<evidence type="ECO:0000313" key="3">
    <source>
        <dbReference type="Proteomes" id="UP001221898"/>
    </source>
</evidence>
<gene>
    <name evidence="2" type="ORF">AAFF_G00217230</name>
</gene>
<dbReference type="Proteomes" id="UP001221898">
    <property type="component" value="Unassembled WGS sequence"/>
</dbReference>
<protein>
    <submittedName>
        <fullName evidence="2">Uncharacterized protein</fullName>
    </submittedName>
</protein>
<dbReference type="AlphaFoldDB" id="A0AAD7WVC0"/>
<proteinExistence type="predicted"/>
<evidence type="ECO:0000313" key="2">
    <source>
        <dbReference type="EMBL" id="KAJ8409664.1"/>
    </source>
</evidence>
<sequence>MCLARIHVPPTPKRRATQPGDPAQGTHCQVGELEFQSSKKDGKRPFRAGIDIIGSHGAKAAFDFCFLNNKFAETDRLTWGPLGHRAATAQSGFTQTAPPSCFTHVSHLHNY</sequence>
<dbReference type="EMBL" id="JAINUG010000029">
    <property type="protein sequence ID" value="KAJ8409664.1"/>
    <property type="molecule type" value="Genomic_DNA"/>
</dbReference>
<name>A0AAD7WVC0_9TELE</name>
<keyword evidence="3" id="KW-1185">Reference proteome</keyword>
<comment type="caution">
    <text evidence="2">The sequence shown here is derived from an EMBL/GenBank/DDBJ whole genome shotgun (WGS) entry which is preliminary data.</text>
</comment>
<feature type="region of interest" description="Disordered" evidence="1">
    <location>
        <begin position="7"/>
        <end position="27"/>
    </location>
</feature>